<evidence type="ECO:0000313" key="3">
    <source>
        <dbReference type="Proteomes" id="UP001419268"/>
    </source>
</evidence>
<dbReference type="AlphaFoldDB" id="A0AAP0KS68"/>
<name>A0AAP0KS68_9MAGN</name>
<evidence type="ECO:0000256" key="1">
    <source>
        <dbReference type="SAM" id="MobiDB-lite"/>
    </source>
</evidence>
<sequence length="118" mass="13203">MKAHKQQEPNGSRRRQERNSSEASYLRKHLDLKRAGRREIDQRAGSEASEVRGEPRQGARIAELRQGFAELRQGSAERRRRGTRRPNGGEGGGEQITDMGTLYGINRCASPNIFGVSV</sequence>
<gene>
    <name evidence="2" type="ORF">Scep_004282</name>
</gene>
<accession>A0AAP0KS68</accession>
<dbReference type="Proteomes" id="UP001419268">
    <property type="component" value="Unassembled WGS sequence"/>
</dbReference>
<protein>
    <submittedName>
        <fullName evidence="2">Uncharacterized protein</fullName>
    </submittedName>
</protein>
<evidence type="ECO:0000313" key="2">
    <source>
        <dbReference type="EMBL" id="KAK9157708.1"/>
    </source>
</evidence>
<dbReference type="EMBL" id="JBBNAG010000002">
    <property type="protein sequence ID" value="KAK9157708.1"/>
    <property type="molecule type" value="Genomic_DNA"/>
</dbReference>
<organism evidence="2 3">
    <name type="scientific">Stephania cephalantha</name>
    <dbReference type="NCBI Taxonomy" id="152367"/>
    <lineage>
        <taxon>Eukaryota</taxon>
        <taxon>Viridiplantae</taxon>
        <taxon>Streptophyta</taxon>
        <taxon>Embryophyta</taxon>
        <taxon>Tracheophyta</taxon>
        <taxon>Spermatophyta</taxon>
        <taxon>Magnoliopsida</taxon>
        <taxon>Ranunculales</taxon>
        <taxon>Menispermaceae</taxon>
        <taxon>Menispermoideae</taxon>
        <taxon>Cissampelideae</taxon>
        <taxon>Stephania</taxon>
    </lineage>
</organism>
<proteinExistence type="predicted"/>
<feature type="region of interest" description="Disordered" evidence="1">
    <location>
        <begin position="1"/>
        <end position="101"/>
    </location>
</feature>
<reference evidence="2 3" key="1">
    <citation type="submission" date="2024-01" db="EMBL/GenBank/DDBJ databases">
        <title>Genome assemblies of Stephania.</title>
        <authorList>
            <person name="Yang L."/>
        </authorList>
    </citation>
    <scope>NUCLEOTIDE SEQUENCE [LARGE SCALE GENOMIC DNA]</scope>
    <source>
        <strain evidence="2">JXDWG</strain>
        <tissue evidence="2">Leaf</tissue>
    </source>
</reference>
<keyword evidence="3" id="KW-1185">Reference proteome</keyword>
<feature type="compositionally biased region" description="Basic and acidic residues" evidence="1">
    <location>
        <begin position="28"/>
        <end position="57"/>
    </location>
</feature>
<comment type="caution">
    <text evidence="2">The sequence shown here is derived from an EMBL/GenBank/DDBJ whole genome shotgun (WGS) entry which is preliminary data.</text>
</comment>